<sequence>MNVGVCYAEADRQLWLRLEVPDGSSVQQAIELSGVLKQYPHIDLATQKVGIFGKLAKLDALVKEGDRVEIYRKITADPQQVQRRRIDTDADDD</sequence>
<evidence type="ECO:0000313" key="4">
    <source>
        <dbReference type="Proteomes" id="UP001524499"/>
    </source>
</evidence>
<dbReference type="PANTHER" id="PTHR37483:SF1">
    <property type="entry name" value="UPF0125 PROTEIN RATB"/>
    <property type="match status" value="1"/>
</dbReference>
<proteinExistence type="inferred from homology"/>
<evidence type="ECO:0000256" key="1">
    <source>
        <dbReference type="ARBA" id="ARBA00010645"/>
    </source>
</evidence>
<protein>
    <recommendedName>
        <fullName evidence="2">UPF0125 protein NP590_10495</fullName>
    </recommendedName>
</protein>
<dbReference type="EMBL" id="JANIBJ010000017">
    <property type="protein sequence ID" value="MCQ8104533.1"/>
    <property type="molecule type" value="Genomic_DNA"/>
</dbReference>
<comment type="similarity">
    <text evidence="1 2">Belongs to the UPF0125 (RnfH) family.</text>
</comment>
<name>A0ABT1TGE1_9GAMM</name>
<dbReference type="NCBIfam" id="NF002490">
    <property type="entry name" value="PRK01777.1"/>
    <property type="match status" value="1"/>
</dbReference>
<dbReference type="Proteomes" id="UP001524499">
    <property type="component" value="Unassembled WGS sequence"/>
</dbReference>
<dbReference type="RefSeq" id="WP_256602331.1">
    <property type="nucleotide sequence ID" value="NZ_JANIBJ010000017.1"/>
</dbReference>
<dbReference type="Gene3D" id="3.10.20.280">
    <property type="entry name" value="RnfH-like"/>
    <property type="match status" value="1"/>
</dbReference>
<dbReference type="Pfam" id="PF03658">
    <property type="entry name" value="Ub-RnfH"/>
    <property type="match status" value="1"/>
</dbReference>
<dbReference type="InterPro" id="IPR005346">
    <property type="entry name" value="RnfH"/>
</dbReference>
<organism evidence="3 4">
    <name type="scientific">Methylomonas subterranea</name>
    <dbReference type="NCBI Taxonomy" id="2952225"/>
    <lineage>
        <taxon>Bacteria</taxon>
        <taxon>Pseudomonadati</taxon>
        <taxon>Pseudomonadota</taxon>
        <taxon>Gammaproteobacteria</taxon>
        <taxon>Methylococcales</taxon>
        <taxon>Methylococcaceae</taxon>
        <taxon>Methylomonas</taxon>
    </lineage>
</organism>
<dbReference type="HAMAP" id="MF_00460">
    <property type="entry name" value="UPF0125_RnfH"/>
    <property type="match status" value="1"/>
</dbReference>
<keyword evidence="4" id="KW-1185">Reference proteome</keyword>
<comment type="caution">
    <text evidence="3">The sequence shown here is derived from an EMBL/GenBank/DDBJ whole genome shotgun (WGS) entry which is preliminary data.</text>
</comment>
<dbReference type="PANTHER" id="PTHR37483">
    <property type="entry name" value="UPF0125 PROTEIN RATB"/>
    <property type="match status" value="1"/>
</dbReference>
<reference evidence="3 4" key="1">
    <citation type="submission" date="2022-07" db="EMBL/GenBank/DDBJ databases">
        <title>Methylomonas rivi sp. nov., Methylomonas rosea sp. nov., Methylomonas aureus sp. nov. and Methylomonas subterranea sp. nov., four novel methanotrophs isolated from a freshwater creek and the deep terrestrial subsurface.</title>
        <authorList>
            <person name="Abin C."/>
            <person name="Sankaranarayanan K."/>
            <person name="Garner C."/>
            <person name="Sindelar R."/>
            <person name="Kotary K."/>
            <person name="Garner R."/>
            <person name="Barclay S."/>
            <person name="Lawson P."/>
            <person name="Krumholz L."/>
        </authorList>
    </citation>
    <scope>NUCLEOTIDE SEQUENCE [LARGE SCALE GENOMIC DNA]</scope>
    <source>
        <strain evidence="3 4">SURF-2</strain>
    </source>
</reference>
<dbReference type="InterPro" id="IPR037021">
    <property type="entry name" value="RnfH_sf"/>
</dbReference>
<evidence type="ECO:0000256" key="2">
    <source>
        <dbReference type="HAMAP-Rule" id="MF_00460"/>
    </source>
</evidence>
<evidence type="ECO:0000313" key="3">
    <source>
        <dbReference type="EMBL" id="MCQ8104533.1"/>
    </source>
</evidence>
<dbReference type="SUPFAM" id="SSF54285">
    <property type="entry name" value="MoaD/ThiS"/>
    <property type="match status" value="1"/>
</dbReference>
<accession>A0ABT1TGE1</accession>
<dbReference type="InterPro" id="IPR016155">
    <property type="entry name" value="Mopterin_synth/thiamin_S_b"/>
</dbReference>
<gene>
    <name evidence="3" type="ORF">NP590_10495</name>
</gene>